<organism evidence="1 2">
    <name type="scientific">Hyaloscypha hepaticicola</name>
    <dbReference type="NCBI Taxonomy" id="2082293"/>
    <lineage>
        <taxon>Eukaryota</taxon>
        <taxon>Fungi</taxon>
        <taxon>Dikarya</taxon>
        <taxon>Ascomycota</taxon>
        <taxon>Pezizomycotina</taxon>
        <taxon>Leotiomycetes</taxon>
        <taxon>Helotiales</taxon>
        <taxon>Hyaloscyphaceae</taxon>
        <taxon>Hyaloscypha</taxon>
    </lineage>
</organism>
<dbReference type="AlphaFoldDB" id="A0A2J6PHX4"/>
<evidence type="ECO:0000313" key="2">
    <source>
        <dbReference type="Proteomes" id="UP000235672"/>
    </source>
</evidence>
<evidence type="ECO:0000313" key="1">
    <source>
        <dbReference type="EMBL" id="PMD13624.1"/>
    </source>
</evidence>
<protein>
    <submittedName>
        <fullName evidence="1">Uncharacterized protein</fullName>
    </submittedName>
</protein>
<feature type="non-terminal residue" evidence="1">
    <location>
        <position position="1"/>
    </location>
</feature>
<reference evidence="1 2" key="1">
    <citation type="submission" date="2016-05" db="EMBL/GenBank/DDBJ databases">
        <title>A degradative enzymes factory behind the ericoid mycorrhizal symbiosis.</title>
        <authorList>
            <consortium name="DOE Joint Genome Institute"/>
            <person name="Martino E."/>
            <person name="Morin E."/>
            <person name="Grelet G."/>
            <person name="Kuo A."/>
            <person name="Kohler A."/>
            <person name="Daghino S."/>
            <person name="Barry K."/>
            <person name="Choi C."/>
            <person name="Cichocki N."/>
            <person name="Clum A."/>
            <person name="Copeland A."/>
            <person name="Hainaut M."/>
            <person name="Haridas S."/>
            <person name="Labutti K."/>
            <person name="Lindquist E."/>
            <person name="Lipzen A."/>
            <person name="Khouja H.-R."/>
            <person name="Murat C."/>
            <person name="Ohm R."/>
            <person name="Olson A."/>
            <person name="Spatafora J."/>
            <person name="Veneault-Fourrey C."/>
            <person name="Henrissat B."/>
            <person name="Grigoriev I."/>
            <person name="Martin F."/>
            <person name="Perotto S."/>
        </authorList>
    </citation>
    <scope>NUCLEOTIDE SEQUENCE [LARGE SCALE GENOMIC DNA]</scope>
    <source>
        <strain evidence="1 2">UAMH 7357</strain>
    </source>
</reference>
<dbReference type="Proteomes" id="UP000235672">
    <property type="component" value="Unassembled WGS sequence"/>
</dbReference>
<name>A0A2J6PHX4_9HELO</name>
<dbReference type="STRING" id="1745343.A0A2J6PHX4"/>
<dbReference type="EMBL" id="KZ613529">
    <property type="protein sequence ID" value="PMD13624.1"/>
    <property type="molecule type" value="Genomic_DNA"/>
</dbReference>
<gene>
    <name evidence="1" type="ORF">NA56DRAFT_547816</name>
</gene>
<proteinExistence type="predicted"/>
<accession>A0A2J6PHX4</accession>
<dbReference type="OrthoDB" id="288942at2759"/>
<keyword evidence="2" id="KW-1185">Reference proteome</keyword>
<feature type="non-terminal residue" evidence="1">
    <location>
        <position position="319"/>
    </location>
</feature>
<sequence length="319" mass="37605">SPLYDGTIPAEIRDRIFFYSVQEFFKTDDDSIWPRDTKYTRPGYSGLRKVDISLLLTCRRVYLETYHLPVLAKEHYFFHGPWTGPLLEDHPAPQPFDYESELDYFAKFQPWQLSRVKEIHLFTQMFWLELRLPALCKQGFMRGIEKLRITIRKTDWWWNEQSNPLAINPYRETTQFQHSIAQMHGDIAAQARGEVPLCPDNVWGSAFKNLPSLKELEIEFEASDDKKHELDTIVKWAKTWKFPLHDGRLLSTEGLDVTSSSWQTPFFFWSQPCPYCGSPRRSRCNSEGTPNEEKCAERAALRSKRFGPKCYIYSIRWKV</sequence>